<reference evidence="1" key="1">
    <citation type="submission" date="2021-11" db="EMBL/GenBank/DDBJ databases">
        <title>Genome sequence.</title>
        <authorList>
            <person name="Sun Q."/>
        </authorList>
    </citation>
    <scope>NUCLEOTIDE SEQUENCE</scope>
    <source>
        <strain evidence="1">JC732</strain>
    </source>
</reference>
<dbReference type="AlphaFoldDB" id="A0A9X1SGB4"/>
<gene>
    <name evidence="1" type="ORF">LOC68_16660</name>
</gene>
<evidence type="ECO:0000313" key="2">
    <source>
        <dbReference type="Proteomes" id="UP001139103"/>
    </source>
</evidence>
<protein>
    <submittedName>
        <fullName evidence="1">Uncharacterized protein</fullName>
    </submittedName>
</protein>
<sequence length="172" mass="19207">MRFRFTSSDLFRAIAIISILITVCFLSNSNREEEVPANDVARLFQGDGAIDLSHIEAFGQHRHLECHDPLVIQYLERCLAASTPGGYSLPTTEEEIRTHSGYYSYYVTFGLSNGRECTMFCKVSNRDLCLLVPEHAPAGEVGSPNHRAPFPQPMPEKLTELLAVLTTEGFPE</sequence>
<accession>A0A9X1SGB4</accession>
<organism evidence="1 2">
    <name type="scientific">Blastopirellula sediminis</name>
    <dbReference type="NCBI Taxonomy" id="2894196"/>
    <lineage>
        <taxon>Bacteria</taxon>
        <taxon>Pseudomonadati</taxon>
        <taxon>Planctomycetota</taxon>
        <taxon>Planctomycetia</taxon>
        <taxon>Pirellulales</taxon>
        <taxon>Pirellulaceae</taxon>
        <taxon>Blastopirellula</taxon>
    </lineage>
</organism>
<dbReference type="Proteomes" id="UP001139103">
    <property type="component" value="Unassembled WGS sequence"/>
</dbReference>
<evidence type="ECO:0000313" key="1">
    <source>
        <dbReference type="EMBL" id="MCC9630025.1"/>
    </source>
</evidence>
<dbReference type="EMBL" id="JAJKFT010000010">
    <property type="protein sequence ID" value="MCC9630025.1"/>
    <property type="molecule type" value="Genomic_DNA"/>
</dbReference>
<comment type="caution">
    <text evidence="1">The sequence shown here is derived from an EMBL/GenBank/DDBJ whole genome shotgun (WGS) entry which is preliminary data.</text>
</comment>
<name>A0A9X1SGB4_9BACT</name>
<proteinExistence type="predicted"/>
<keyword evidence="2" id="KW-1185">Reference proteome</keyword>
<dbReference type="RefSeq" id="WP_230220810.1">
    <property type="nucleotide sequence ID" value="NZ_JAJKFT010000010.1"/>
</dbReference>